<keyword evidence="1" id="KW-0812">Transmembrane</keyword>
<feature type="transmembrane region" description="Helical" evidence="1">
    <location>
        <begin position="367"/>
        <end position="386"/>
    </location>
</feature>
<dbReference type="NCBIfam" id="NF011307">
    <property type="entry name" value="PRK14716.1-5"/>
    <property type="match status" value="1"/>
</dbReference>
<dbReference type="EMBL" id="NWVD01000003">
    <property type="protein sequence ID" value="PCG09317.1"/>
    <property type="molecule type" value="Genomic_DNA"/>
</dbReference>
<protein>
    <recommendedName>
        <fullName evidence="4">Glycosyl transferase family protein</fullName>
    </recommendedName>
</protein>
<feature type="transmembrane region" description="Helical" evidence="1">
    <location>
        <begin position="336"/>
        <end position="361"/>
    </location>
</feature>
<name>A0A2A4I068_9SPHN</name>
<reference evidence="2 3" key="1">
    <citation type="submission" date="2017-09" db="EMBL/GenBank/DDBJ databases">
        <title>Sphingomonas ginsenosidimutans KACC 14949, whole genome shotgun sequence.</title>
        <authorList>
            <person name="Feng G."/>
            <person name="Zhu H."/>
        </authorList>
    </citation>
    <scope>NUCLEOTIDE SEQUENCE [LARGE SCALE GENOMIC DNA]</scope>
    <source>
        <strain evidence="2 3">KACC 14949</strain>
    </source>
</reference>
<sequence>MAVAALALLDAALAEVALFAGVMILIGGLDDLAVDIVWRWHRRPDPLLADLPYAPPLRLAVFIPAWDEARVIGAMLRAALARYDHPDYTLCVGCYPNDGETIAAVQAVAAQDVRVRLVLNPVPGPTTKADCLNSLWRALVAHDAAAGRPTDAIVLHDAEDVVHPAELRVFDHHLRTAALVQVPVVPLIDPRTRLVSGHYADEFAGAHSRDLPARAALGAALPLAGVGCAIRRDALDRLTAMRDGAPFEAQSLTEDYELGLRVGAMGLGACFARWRERAGGPLVATRAYFPDTVDAAVRQKARWLTGIALAGWDRIGWGQQRRPAELWMRMRDRRGLLAALVLLAAYATLAGEAISVAAHVWRGDAAPVAAAGLRALLIVNAGLLTWRLWMRVRLTAADHGWREGIGAIPRVVAANMIAMMAARRALAQYWRLLWGAPPHWDKTAHRFPAILPDRA</sequence>
<evidence type="ECO:0008006" key="4">
    <source>
        <dbReference type="Google" id="ProtNLM"/>
    </source>
</evidence>
<keyword evidence="3" id="KW-1185">Reference proteome</keyword>
<organism evidence="2 3">
    <name type="scientific">Sphingomonas ginsenosidimutans</name>
    <dbReference type="NCBI Taxonomy" id="862134"/>
    <lineage>
        <taxon>Bacteria</taxon>
        <taxon>Pseudomonadati</taxon>
        <taxon>Pseudomonadota</taxon>
        <taxon>Alphaproteobacteria</taxon>
        <taxon>Sphingomonadales</taxon>
        <taxon>Sphingomonadaceae</taxon>
        <taxon>Sphingomonas</taxon>
    </lineage>
</organism>
<dbReference type="AlphaFoldDB" id="A0A2A4I068"/>
<evidence type="ECO:0000256" key="1">
    <source>
        <dbReference type="SAM" id="Phobius"/>
    </source>
</evidence>
<evidence type="ECO:0000313" key="2">
    <source>
        <dbReference type="EMBL" id="PCG09317.1"/>
    </source>
</evidence>
<dbReference type="InterPro" id="IPR029044">
    <property type="entry name" value="Nucleotide-diphossugar_trans"/>
</dbReference>
<evidence type="ECO:0000313" key="3">
    <source>
        <dbReference type="Proteomes" id="UP000218784"/>
    </source>
</evidence>
<dbReference type="Gene3D" id="3.90.550.10">
    <property type="entry name" value="Spore Coat Polysaccharide Biosynthesis Protein SpsA, Chain A"/>
    <property type="match status" value="1"/>
</dbReference>
<proteinExistence type="predicted"/>
<keyword evidence="1" id="KW-1133">Transmembrane helix</keyword>
<dbReference type="Pfam" id="PF13641">
    <property type="entry name" value="Glyco_tranf_2_3"/>
    <property type="match status" value="1"/>
</dbReference>
<accession>A0A2A4I068</accession>
<dbReference type="Proteomes" id="UP000218784">
    <property type="component" value="Unassembled WGS sequence"/>
</dbReference>
<comment type="caution">
    <text evidence="2">The sequence shown here is derived from an EMBL/GenBank/DDBJ whole genome shotgun (WGS) entry which is preliminary data.</text>
</comment>
<dbReference type="SUPFAM" id="SSF53448">
    <property type="entry name" value="Nucleotide-diphospho-sugar transferases"/>
    <property type="match status" value="1"/>
</dbReference>
<keyword evidence="1" id="KW-0472">Membrane</keyword>
<gene>
    <name evidence="2" type="ORF">COA17_08875</name>
</gene>